<evidence type="ECO:0000313" key="8">
    <source>
        <dbReference type="EMBL" id="MFC3123978.1"/>
    </source>
</evidence>
<dbReference type="SUPFAM" id="SSF56281">
    <property type="entry name" value="Metallo-hydrolase/oxidoreductase"/>
    <property type="match status" value="1"/>
</dbReference>
<dbReference type="Proteomes" id="UP001595593">
    <property type="component" value="Unassembled WGS sequence"/>
</dbReference>
<feature type="domain" description="Metallo-beta-lactamase" evidence="7">
    <location>
        <begin position="51"/>
        <end position="263"/>
    </location>
</feature>
<dbReference type="InterPro" id="IPR001279">
    <property type="entry name" value="Metallo-B-lactamas"/>
</dbReference>
<name>A0ABV7FUE8_9PROT</name>
<protein>
    <recommendedName>
        <fullName evidence="3 6">Coenzyme PQQ synthesis protein B</fullName>
    </recommendedName>
    <alternativeName>
        <fullName evidence="6">Pyrroloquinoline quinone biosynthesis protein B</fullName>
    </alternativeName>
</protein>
<accession>A0ABV7FUE8</accession>
<evidence type="ECO:0000256" key="5">
    <source>
        <dbReference type="ARBA" id="ARBA00022905"/>
    </source>
</evidence>
<evidence type="ECO:0000259" key="7">
    <source>
        <dbReference type="Pfam" id="PF12706"/>
    </source>
</evidence>
<dbReference type="Pfam" id="PF12706">
    <property type="entry name" value="Lactamase_B_2"/>
    <property type="match status" value="1"/>
</dbReference>
<evidence type="ECO:0000256" key="3">
    <source>
        <dbReference type="ARBA" id="ARBA00015084"/>
    </source>
</evidence>
<evidence type="ECO:0000256" key="2">
    <source>
        <dbReference type="ARBA" id="ARBA00008481"/>
    </source>
</evidence>
<reference evidence="9" key="1">
    <citation type="journal article" date="2019" name="Int. J. Syst. Evol. Microbiol.">
        <title>The Global Catalogue of Microorganisms (GCM) 10K type strain sequencing project: providing services to taxonomists for standard genome sequencing and annotation.</title>
        <authorList>
            <consortium name="The Broad Institute Genomics Platform"/>
            <consortium name="The Broad Institute Genome Sequencing Center for Infectious Disease"/>
            <person name="Wu L."/>
            <person name="Ma J."/>
        </authorList>
    </citation>
    <scope>NUCLEOTIDE SEQUENCE [LARGE SCALE GENOMIC DNA]</scope>
    <source>
        <strain evidence="9">KCTC 52094</strain>
    </source>
</reference>
<dbReference type="InterPro" id="IPR036866">
    <property type="entry name" value="RibonucZ/Hydroxyglut_hydro"/>
</dbReference>
<keyword evidence="9" id="KW-1185">Reference proteome</keyword>
<proteinExistence type="inferred from homology"/>
<organism evidence="8 9">
    <name type="scientific">Teichococcus globiformis</name>
    <dbReference type="NCBI Taxonomy" id="2307229"/>
    <lineage>
        <taxon>Bacteria</taxon>
        <taxon>Pseudomonadati</taxon>
        <taxon>Pseudomonadota</taxon>
        <taxon>Alphaproteobacteria</taxon>
        <taxon>Acetobacterales</taxon>
        <taxon>Roseomonadaceae</taxon>
        <taxon>Roseomonas</taxon>
    </lineage>
</organism>
<sequence>MRAIVLGSAAGGGFPQWNCACAQCDAVRRGDARFRRRTQFSLAVSWGDGDWLLINAAPEILQQIADTPALHPRTPPRHSPVAAVMLTGGEIDAVAGLLSLRERQPFLLRAAPAVMAELEANPIFTALSAVERQPLGPGEAWTLPDGGVLRAFAVPGKVPLYRETADDKLAGDHTLAIEISAPNGTRACIVPGCQEVTPALRNRLEGAALLLYDGTVWTDNEMSAAGVGSKTGRRMGHQPLSGADGALAALAGLNIGRRVLVHINNTNPLLDSRSAARREAEALGWEVAEDGMELTW</sequence>
<dbReference type="HAMAP" id="MF_00653">
    <property type="entry name" value="PQQ_syn_PqqB"/>
    <property type="match status" value="1"/>
</dbReference>
<keyword evidence="4 6" id="KW-0813">Transport</keyword>
<dbReference type="NCBIfam" id="TIGR02108">
    <property type="entry name" value="PQQ_syn_pqqB"/>
    <property type="match status" value="1"/>
</dbReference>
<evidence type="ECO:0000256" key="1">
    <source>
        <dbReference type="ARBA" id="ARBA00004886"/>
    </source>
</evidence>
<comment type="similarity">
    <text evidence="2 6">Belongs to the PqqB family.</text>
</comment>
<evidence type="ECO:0000256" key="4">
    <source>
        <dbReference type="ARBA" id="ARBA00022448"/>
    </source>
</evidence>
<evidence type="ECO:0000256" key="6">
    <source>
        <dbReference type="HAMAP-Rule" id="MF_00653"/>
    </source>
</evidence>
<dbReference type="EMBL" id="JBHRTN010000004">
    <property type="protein sequence ID" value="MFC3123978.1"/>
    <property type="molecule type" value="Genomic_DNA"/>
</dbReference>
<comment type="caution">
    <text evidence="8">The sequence shown here is derived from an EMBL/GenBank/DDBJ whole genome shotgun (WGS) entry which is preliminary data.</text>
</comment>
<evidence type="ECO:0000313" key="9">
    <source>
        <dbReference type="Proteomes" id="UP001595593"/>
    </source>
</evidence>
<comment type="function">
    <text evidence="6">May be involved in the transport of PQQ or its precursor to the periplasm.</text>
</comment>
<gene>
    <name evidence="6 8" type="primary">pqqB</name>
    <name evidence="8" type="ORF">ACFOD4_02800</name>
</gene>
<keyword evidence="5 6" id="KW-0884">PQQ biosynthesis</keyword>
<dbReference type="RefSeq" id="WP_379593510.1">
    <property type="nucleotide sequence ID" value="NZ_JBHRTN010000004.1"/>
</dbReference>
<comment type="pathway">
    <text evidence="1 6">Cofactor biosynthesis; pyrroloquinoline quinone biosynthesis.</text>
</comment>
<dbReference type="InterPro" id="IPR011842">
    <property type="entry name" value="PQQ_synth_PqqB"/>
</dbReference>
<dbReference type="Gene3D" id="3.60.15.10">
    <property type="entry name" value="Ribonuclease Z/Hydroxyacylglutathione hydrolase-like"/>
    <property type="match status" value="1"/>
</dbReference>